<evidence type="ECO:0000313" key="10">
    <source>
        <dbReference type="Proteomes" id="UP001634394"/>
    </source>
</evidence>
<comment type="caution">
    <text evidence="9">The sequence shown here is derived from an EMBL/GenBank/DDBJ whole genome shotgun (WGS) entry which is preliminary data.</text>
</comment>
<evidence type="ECO:0000313" key="9">
    <source>
        <dbReference type="EMBL" id="KAL3875068.1"/>
    </source>
</evidence>
<dbReference type="InterPro" id="IPR011009">
    <property type="entry name" value="Kinase-like_dom_sf"/>
</dbReference>
<dbReference type="EMBL" id="JBJQND010000006">
    <property type="protein sequence ID" value="KAL3875068.1"/>
    <property type="molecule type" value="Genomic_DNA"/>
</dbReference>
<keyword evidence="3" id="KW-0808">Transferase</keyword>
<dbReference type="InterPro" id="IPR008271">
    <property type="entry name" value="Ser/Thr_kinase_AS"/>
</dbReference>
<dbReference type="AlphaFoldDB" id="A0ABD3WQS0"/>
<dbReference type="InterPro" id="IPR050205">
    <property type="entry name" value="CDPK_Ser/Thr_kinases"/>
</dbReference>
<sequence>MEMDLEFRDMEGHDLRDAENNTISNRNSRRNRKKNKRTADIPVKCFTDLYRPTGKVLGNGAIASVQTFKNVFNNIEYAVKIIDKDEIISRRQVLKEVEIYHLCQGQDHILQLHEYYEEGDRFYLVFDKMFGGTLFENIERRGNLTETEASFIVKCVARALDFLHDNGIAHRDLKLENILCEKKENIFPIRLGDFDLASDVPVGRQKDMSTTPDLLTPVGSPLYMAPEVVDAWVGNTMSYDKKCDLWSLGIMYITLCGYAPFYGHCGSDCGLDRYLICEGCQDMLFTSIKSDVYEFPSKEWRGISDSAKDLIRHLLERDPRKRYSCKEVLNHPWVSCPPSATPLAAPATLSRNRNTKDMETVSEVAL</sequence>
<evidence type="ECO:0000256" key="4">
    <source>
        <dbReference type="ARBA" id="ARBA00022741"/>
    </source>
</evidence>
<dbReference type="GO" id="GO:0005524">
    <property type="term" value="F:ATP binding"/>
    <property type="evidence" value="ECO:0007669"/>
    <property type="project" value="UniProtKB-KW"/>
</dbReference>
<dbReference type="PROSITE" id="PS00108">
    <property type="entry name" value="PROTEIN_KINASE_ST"/>
    <property type="match status" value="1"/>
</dbReference>
<evidence type="ECO:0000259" key="8">
    <source>
        <dbReference type="PROSITE" id="PS50011"/>
    </source>
</evidence>
<dbReference type="SMART" id="SM00220">
    <property type="entry name" value="S_TKc"/>
    <property type="match status" value="1"/>
</dbReference>
<dbReference type="InterPro" id="IPR000719">
    <property type="entry name" value="Prot_kinase_dom"/>
</dbReference>
<evidence type="ECO:0000256" key="3">
    <source>
        <dbReference type="ARBA" id="ARBA00022679"/>
    </source>
</evidence>
<dbReference type="SUPFAM" id="SSF56112">
    <property type="entry name" value="Protein kinase-like (PK-like)"/>
    <property type="match status" value="1"/>
</dbReference>
<dbReference type="Proteomes" id="UP001634394">
    <property type="component" value="Unassembled WGS sequence"/>
</dbReference>
<feature type="compositionally biased region" description="Basic residues" evidence="7">
    <location>
        <begin position="27"/>
        <end position="36"/>
    </location>
</feature>
<keyword evidence="5" id="KW-0418">Kinase</keyword>
<dbReference type="Gene3D" id="1.10.510.10">
    <property type="entry name" value="Transferase(Phosphotransferase) domain 1"/>
    <property type="match status" value="1"/>
</dbReference>
<protein>
    <recommendedName>
        <fullName evidence="8">Protein kinase domain-containing protein</fullName>
    </recommendedName>
</protein>
<gene>
    <name evidence="9" type="ORF">ACJMK2_038006</name>
</gene>
<organism evidence="9 10">
    <name type="scientific">Sinanodonta woodiana</name>
    <name type="common">Chinese pond mussel</name>
    <name type="synonym">Anodonta woodiana</name>
    <dbReference type="NCBI Taxonomy" id="1069815"/>
    <lineage>
        <taxon>Eukaryota</taxon>
        <taxon>Metazoa</taxon>
        <taxon>Spiralia</taxon>
        <taxon>Lophotrochozoa</taxon>
        <taxon>Mollusca</taxon>
        <taxon>Bivalvia</taxon>
        <taxon>Autobranchia</taxon>
        <taxon>Heteroconchia</taxon>
        <taxon>Palaeoheterodonta</taxon>
        <taxon>Unionida</taxon>
        <taxon>Unionoidea</taxon>
        <taxon>Unionidae</taxon>
        <taxon>Unioninae</taxon>
        <taxon>Sinanodonta</taxon>
    </lineage>
</organism>
<feature type="region of interest" description="Disordered" evidence="7">
    <location>
        <begin position="16"/>
        <end position="36"/>
    </location>
</feature>
<evidence type="ECO:0000256" key="7">
    <source>
        <dbReference type="SAM" id="MobiDB-lite"/>
    </source>
</evidence>
<dbReference type="FunFam" id="3.30.200.20:FF:000093">
    <property type="entry name" value="Putative map kinase-interacting serine/threonine-protein kinase 1"/>
    <property type="match status" value="1"/>
</dbReference>
<evidence type="ECO:0000256" key="6">
    <source>
        <dbReference type="ARBA" id="ARBA00022840"/>
    </source>
</evidence>
<dbReference type="PROSITE" id="PS50011">
    <property type="entry name" value="PROTEIN_KINASE_DOM"/>
    <property type="match status" value="1"/>
</dbReference>
<proteinExistence type="inferred from homology"/>
<keyword evidence="10" id="KW-1185">Reference proteome</keyword>
<dbReference type="PANTHER" id="PTHR24349">
    <property type="entry name" value="SERINE/THREONINE-PROTEIN KINASE"/>
    <property type="match status" value="1"/>
</dbReference>
<evidence type="ECO:0000256" key="2">
    <source>
        <dbReference type="ARBA" id="ARBA00022527"/>
    </source>
</evidence>
<dbReference type="GO" id="GO:0004674">
    <property type="term" value="F:protein serine/threonine kinase activity"/>
    <property type="evidence" value="ECO:0007669"/>
    <property type="project" value="UniProtKB-KW"/>
</dbReference>
<accession>A0ABD3WQS0</accession>
<evidence type="ECO:0000256" key="5">
    <source>
        <dbReference type="ARBA" id="ARBA00022777"/>
    </source>
</evidence>
<comment type="similarity">
    <text evidence="1">Belongs to the protein kinase superfamily. CAMK Ser/Thr protein kinase family.</text>
</comment>
<dbReference type="Gene3D" id="3.30.200.20">
    <property type="entry name" value="Phosphorylase Kinase, domain 1"/>
    <property type="match status" value="1"/>
</dbReference>
<keyword evidence="4" id="KW-0547">Nucleotide-binding</keyword>
<feature type="domain" description="Protein kinase" evidence="8">
    <location>
        <begin position="51"/>
        <end position="334"/>
    </location>
</feature>
<keyword evidence="6" id="KW-0067">ATP-binding</keyword>
<reference evidence="9 10" key="1">
    <citation type="submission" date="2024-11" db="EMBL/GenBank/DDBJ databases">
        <title>Chromosome-level genome assembly of the freshwater bivalve Anodonta woodiana.</title>
        <authorList>
            <person name="Chen X."/>
        </authorList>
    </citation>
    <scope>NUCLEOTIDE SEQUENCE [LARGE SCALE GENOMIC DNA]</scope>
    <source>
        <strain evidence="9">MN2024</strain>
        <tissue evidence="9">Gills</tissue>
    </source>
</reference>
<evidence type="ECO:0000256" key="1">
    <source>
        <dbReference type="ARBA" id="ARBA00006692"/>
    </source>
</evidence>
<dbReference type="Pfam" id="PF00069">
    <property type="entry name" value="Pkinase"/>
    <property type="match status" value="1"/>
</dbReference>
<keyword evidence="2" id="KW-0723">Serine/threonine-protein kinase</keyword>
<name>A0ABD3WQS0_SINWO</name>